<reference evidence="1" key="1">
    <citation type="submission" date="2025-08" db="UniProtKB">
        <authorList>
            <consortium name="Ensembl"/>
        </authorList>
    </citation>
    <scope>IDENTIFICATION</scope>
</reference>
<name>A0A8C5TD12_9PASS</name>
<accession>A0A8C5TD12</accession>
<organism evidence="1 2">
    <name type="scientific">Malurus cyaneus samueli</name>
    <dbReference type="NCBI Taxonomy" id="2593467"/>
    <lineage>
        <taxon>Eukaryota</taxon>
        <taxon>Metazoa</taxon>
        <taxon>Chordata</taxon>
        <taxon>Craniata</taxon>
        <taxon>Vertebrata</taxon>
        <taxon>Euteleostomi</taxon>
        <taxon>Archelosauria</taxon>
        <taxon>Archosauria</taxon>
        <taxon>Dinosauria</taxon>
        <taxon>Saurischia</taxon>
        <taxon>Theropoda</taxon>
        <taxon>Coelurosauria</taxon>
        <taxon>Aves</taxon>
        <taxon>Neognathae</taxon>
        <taxon>Neoaves</taxon>
        <taxon>Telluraves</taxon>
        <taxon>Australaves</taxon>
        <taxon>Passeriformes</taxon>
        <taxon>Meliphagoidea</taxon>
        <taxon>Maluridae</taxon>
        <taxon>Malurus</taxon>
    </lineage>
</organism>
<evidence type="ECO:0000313" key="2">
    <source>
        <dbReference type="Proteomes" id="UP000694560"/>
    </source>
</evidence>
<dbReference type="AlphaFoldDB" id="A0A8C5TD12"/>
<protein>
    <submittedName>
        <fullName evidence="1">Uncharacterized protein</fullName>
    </submittedName>
</protein>
<dbReference type="Proteomes" id="UP000694560">
    <property type="component" value="Unplaced"/>
</dbReference>
<proteinExistence type="predicted"/>
<dbReference type="Ensembl" id="ENSMCST00000005292.1">
    <property type="protein sequence ID" value="ENSMCSP00000005176.1"/>
    <property type="gene ID" value="ENSMCSG00000003777.1"/>
</dbReference>
<reference evidence="1" key="2">
    <citation type="submission" date="2025-09" db="UniProtKB">
        <authorList>
            <consortium name="Ensembl"/>
        </authorList>
    </citation>
    <scope>IDENTIFICATION</scope>
</reference>
<sequence length="47" mass="5165">MATGVLDVQRSPGAAVSCCWVQRDCRNFDYNLRTSFALHSCSLTARG</sequence>
<keyword evidence="2" id="KW-1185">Reference proteome</keyword>
<evidence type="ECO:0000313" key="1">
    <source>
        <dbReference type="Ensembl" id="ENSMCSP00000005176.1"/>
    </source>
</evidence>